<dbReference type="eggNOG" id="ENOG502SHH7">
    <property type="taxonomic scope" value="Eukaryota"/>
</dbReference>
<feature type="compositionally biased region" description="Acidic residues" evidence="1">
    <location>
        <begin position="50"/>
        <end position="61"/>
    </location>
</feature>
<dbReference type="EMBL" id="DS016989">
    <property type="protein sequence ID" value="KMU85570.1"/>
    <property type="molecule type" value="Genomic_DNA"/>
</dbReference>
<sequence length="358" mass="39013">MVSYFQTPTIPPSILVHRWSEEESLPTLQSAPLAHNVEPHGSDSVQSDTTAEESSEDELEESVGFALNQHLLEATAARERGADVPLDDVWEQWLKDAIERGSYEDILHTIREGSVDFSRAFTSPTSIYGNNSAGARQVGPRLMPAPNTALASGFDVSDPRSPVEPLEPGVRARSGAQVAVDIAFCDEELILHQYINNARETPPPPPPSFQHIPIHTPPYKKFIPLNGKPPGPDSVQSDTTLRESSQDELEEKPGVRPQPHFLELTAARDEEQMYPLMMSGSNGSRTQSERGSYEDILHTIREGSVDFSRAFTSPTSIYGNNSAGARQVGPRLMPAPNTALASGFDVSDPSVGPSPNPR</sequence>
<reference evidence="3" key="1">
    <citation type="journal article" date="2010" name="Genome Res.">
        <title>Population genomic sequencing of Coccidioides fungi reveals recent hybridization and transposon control.</title>
        <authorList>
            <person name="Neafsey D.E."/>
            <person name="Barker B.M."/>
            <person name="Sharpton T.J."/>
            <person name="Stajich J.E."/>
            <person name="Park D.J."/>
            <person name="Whiston E."/>
            <person name="Hung C.-Y."/>
            <person name="McMahan C."/>
            <person name="White J."/>
            <person name="Sykes S."/>
            <person name="Heiman D."/>
            <person name="Young S."/>
            <person name="Zeng Q."/>
            <person name="Abouelleil A."/>
            <person name="Aftuck L."/>
            <person name="Bessette D."/>
            <person name="Brown A."/>
            <person name="FitzGerald M."/>
            <person name="Lui A."/>
            <person name="Macdonald J.P."/>
            <person name="Priest M."/>
            <person name="Orbach M.J."/>
            <person name="Galgiani J.N."/>
            <person name="Kirkland T.N."/>
            <person name="Cole G.T."/>
            <person name="Birren B.W."/>
            <person name="Henn M.R."/>
            <person name="Taylor J.W."/>
            <person name="Rounsley S.D."/>
        </authorList>
    </citation>
    <scope>NUCLEOTIDE SEQUENCE [LARGE SCALE GENOMIC DNA]</scope>
    <source>
        <strain evidence="3">H538.4</strain>
    </source>
</reference>
<accession>A0A0J8RK76</accession>
<feature type="region of interest" description="Disordered" evidence="1">
    <location>
        <begin position="33"/>
        <end position="62"/>
    </location>
</feature>
<evidence type="ECO:0000313" key="2">
    <source>
        <dbReference type="EMBL" id="KMU85570.1"/>
    </source>
</evidence>
<name>A0A0J8RK76_COCIT</name>
<feature type="region of interest" description="Disordered" evidence="1">
    <location>
        <begin position="313"/>
        <end position="358"/>
    </location>
</feature>
<evidence type="ECO:0000256" key="1">
    <source>
        <dbReference type="SAM" id="MobiDB-lite"/>
    </source>
</evidence>
<dbReference type="OrthoDB" id="4106209at2759"/>
<feature type="region of interest" description="Disordered" evidence="1">
    <location>
        <begin position="152"/>
        <end position="172"/>
    </location>
</feature>
<evidence type="ECO:0000313" key="3">
    <source>
        <dbReference type="Proteomes" id="UP000054563"/>
    </source>
</evidence>
<proteinExistence type="predicted"/>
<gene>
    <name evidence="2" type="ORF">CIHG_03611</name>
</gene>
<dbReference type="AlphaFoldDB" id="A0A0J8RK76"/>
<dbReference type="Proteomes" id="UP000054563">
    <property type="component" value="Unassembled WGS sequence"/>
</dbReference>
<protein>
    <submittedName>
        <fullName evidence="2">Uncharacterized protein</fullName>
    </submittedName>
</protein>
<dbReference type="VEuPathDB" id="FungiDB:CIHG_03611"/>
<organism evidence="2 3">
    <name type="scientific">Coccidioides immitis H538.4</name>
    <dbReference type="NCBI Taxonomy" id="396776"/>
    <lineage>
        <taxon>Eukaryota</taxon>
        <taxon>Fungi</taxon>
        <taxon>Dikarya</taxon>
        <taxon>Ascomycota</taxon>
        <taxon>Pezizomycotina</taxon>
        <taxon>Eurotiomycetes</taxon>
        <taxon>Eurotiomycetidae</taxon>
        <taxon>Onygenales</taxon>
        <taxon>Onygenaceae</taxon>
        <taxon>Coccidioides</taxon>
    </lineage>
</organism>
<feature type="region of interest" description="Disordered" evidence="1">
    <location>
        <begin position="197"/>
        <end position="260"/>
    </location>
</feature>
<feature type="compositionally biased region" description="Polar residues" evidence="1">
    <location>
        <begin position="313"/>
        <end position="324"/>
    </location>
</feature>